<reference evidence="2 3" key="1">
    <citation type="submission" date="2019-10" db="EMBL/GenBank/DDBJ databases">
        <title>Deinococcus sp. isolated from soil.</title>
        <authorList>
            <person name="Li Y."/>
            <person name="Wang J."/>
        </authorList>
    </citation>
    <scope>NUCLEOTIDE SEQUENCE [LARGE SCALE GENOMIC DNA]</scope>
    <source>
        <strain evidence="2 3">SDU3-2</strain>
    </source>
</reference>
<evidence type="ECO:0000313" key="2">
    <source>
        <dbReference type="EMBL" id="MPY66751.1"/>
    </source>
</evidence>
<dbReference type="PROSITE" id="PS51257">
    <property type="entry name" value="PROKAR_LIPOPROTEIN"/>
    <property type="match status" value="1"/>
</dbReference>
<keyword evidence="1" id="KW-0732">Signal</keyword>
<sequence>MKRLALLPLTALLLSACTGTVETLPPLRLAVLADGGATLRTVTTGGGDGLRVTPTPVVGPSVAVTGGVAVDTLPGGEARLLLTRREGLESRNADLADVRPFAPAFDAPGFTPPCFVTTALNAARDRILSLSQCETGGVLNGSQQLALYRTDGTLVWRAAVSGAAVVTGTDVPPVRVAVVRRADGVDVAVVARPALGGGSEVVRVAVTTVGADRAEAGLPVPSLVAIRDLAPAPNGSTIYAATDAGVQPLGTTGAPVADDALNAFGTGRVDRVWTSAGSGVAGRNLIAAWRDPRVSGLGTEPLRLWDASGTRNEALTVNAFADLRDVTFAPDGFLYALSATTLSGYDTVIGLGSGNTGSTVNWRPVTLLSGLNDARGVTWLVPRQPSTSSR</sequence>
<organism evidence="2 3">
    <name type="scientific">Deinococcus terrestris</name>
    <dbReference type="NCBI Taxonomy" id="2651870"/>
    <lineage>
        <taxon>Bacteria</taxon>
        <taxon>Thermotogati</taxon>
        <taxon>Deinococcota</taxon>
        <taxon>Deinococci</taxon>
        <taxon>Deinococcales</taxon>
        <taxon>Deinococcaceae</taxon>
        <taxon>Deinococcus</taxon>
    </lineage>
</organism>
<protein>
    <recommendedName>
        <fullName evidence="4">Lipoprotein</fullName>
    </recommendedName>
</protein>
<dbReference type="Proteomes" id="UP000484842">
    <property type="component" value="Unassembled WGS sequence"/>
</dbReference>
<dbReference type="InterPro" id="IPR011041">
    <property type="entry name" value="Quinoprot_gluc/sorb_DH_b-prop"/>
</dbReference>
<evidence type="ECO:0008006" key="4">
    <source>
        <dbReference type="Google" id="ProtNLM"/>
    </source>
</evidence>
<dbReference type="SUPFAM" id="SSF50952">
    <property type="entry name" value="Soluble quinoprotein glucose dehydrogenase"/>
    <property type="match status" value="1"/>
</dbReference>
<dbReference type="RefSeq" id="WP_152871096.1">
    <property type="nucleotide sequence ID" value="NZ_WBSL01000003.1"/>
</dbReference>
<gene>
    <name evidence="2" type="ORF">F8S09_08610</name>
</gene>
<feature type="signal peptide" evidence="1">
    <location>
        <begin position="1"/>
        <end position="20"/>
    </location>
</feature>
<dbReference type="EMBL" id="WBSL01000003">
    <property type="protein sequence ID" value="MPY66751.1"/>
    <property type="molecule type" value="Genomic_DNA"/>
</dbReference>
<dbReference type="AlphaFoldDB" id="A0A7X1NVW2"/>
<name>A0A7X1NVW2_9DEIO</name>
<feature type="chain" id="PRO_5031223522" description="Lipoprotein" evidence="1">
    <location>
        <begin position="21"/>
        <end position="390"/>
    </location>
</feature>
<evidence type="ECO:0000256" key="1">
    <source>
        <dbReference type="SAM" id="SignalP"/>
    </source>
</evidence>
<accession>A0A7X1NVW2</accession>
<keyword evidence="3" id="KW-1185">Reference proteome</keyword>
<proteinExistence type="predicted"/>
<comment type="caution">
    <text evidence="2">The sequence shown here is derived from an EMBL/GenBank/DDBJ whole genome shotgun (WGS) entry which is preliminary data.</text>
</comment>
<evidence type="ECO:0000313" key="3">
    <source>
        <dbReference type="Proteomes" id="UP000484842"/>
    </source>
</evidence>